<comment type="similarity">
    <text evidence="2">Belongs to the SKN1/KRE6 family.</text>
</comment>
<accession>A0AAX4JWB9</accession>
<evidence type="ECO:0000256" key="5">
    <source>
        <dbReference type="ARBA" id="ARBA00022989"/>
    </source>
</evidence>
<dbReference type="GO" id="GO:0031505">
    <property type="term" value="P:fungal-type cell wall organization"/>
    <property type="evidence" value="ECO:0007669"/>
    <property type="project" value="TreeGrafter"/>
</dbReference>
<dbReference type="FunFam" id="2.60.120.200:FF:000140">
    <property type="entry name" value="Beta-glucan synthesis-associated protein"/>
    <property type="match status" value="1"/>
</dbReference>
<dbReference type="EMBL" id="CP144102">
    <property type="protein sequence ID" value="WWC89094.1"/>
    <property type="molecule type" value="Genomic_DNA"/>
</dbReference>
<feature type="compositionally biased region" description="Polar residues" evidence="9">
    <location>
        <begin position="1"/>
        <end position="11"/>
    </location>
</feature>
<evidence type="ECO:0000256" key="2">
    <source>
        <dbReference type="ARBA" id="ARBA00010962"/>
    </source>
</evidence>
<evidence type="ECO:0000256" key="4">
    <source>
        <dbReference type="ARBA" id="ARBA00022968"/>
    </source>
</evidence>
<dbReference type="SUPFAM" id="SSF49899">
    <property type="entry name" value="Concanavalin A-like lectins/glucanases"/>
    <property type="match status" value="1"/>
</dbReference>
<dbReference type="PROSITE" id="PS51762">
    <property type="entry name" value="GH16_2"/>
    <property type="match status" value="1"/>
</dbReference>
<evidence type="ECO:0000313" key="13">
    <source>
        <dbReference type="Proteomes" id="UP001355207"/>
    </source>
</evidence>
<dbReference type="GO" id="GO:0005789">
    <property type="term" value="C:endoplasmic reticulum membrane"/>
    <property type="evidence" value="ECO:0007669"/>
    <property type="project" value="TreeGrafter"/>
</dbReference>
<keyword evidence="13" id="KW-1185">Reference proteome</keyword>
<evidence type="ECO:0000259" key="11">
    <source>
        <dbReference type="PROSITE" id="PS51762"/>
    </source>
</evidence>
<keyword evidence="3 10" id="KW-0812">Transmembrane</keyword>
<evidence type="ECO:0000256" key="9">
    <source>
        <dbReference type="SAM" id="MobiDB-lite"/>
    </source>
</evidence>
<dbReference type="Pfam" id="PF03935">
    <property type="entry name" value="SKN1_KRE6_Sbg1"/>
    <property type="match status" value="1"/>
</dbReference>
<keyword evidence="7" id="KW-0325">Glycoprotein</keyword>
<evidence type="ECO:0000256" key="3">
    <source>
        <dbReference type="ARBA" id="ARBA00022692"/>
    </source>
</evidence>
<feature type="domain" description="GH16" evidence="11">
    <location>
        <begin position="167"/>
        <end position="559"/>
    </location>
</feature>
<feature type="transmembrane region" description="Helical" evidence="10">
    <location>
        <begin position="115"/>
        <end position="138"/>
    </location>
</feature>
<dbReference type="Proteomes" id="UP001355207">
    <property type="component" value="Chromosome 5"/>
</dbReference>
<dbReference type="GeneID" id="91094682"/>
<organism evidence="12 13">
    <name type="scientific">Kwoniella dendrophila CBS 6074</name>
    <dbReference type="NCBI Taxonomy" id="1295534"/>
    <lineage>
        <taxon>Eukaryota</taxon>
        <taxon>Fungi</taxon>
        <taxon>Dikarya</taxon>
        <taxon>Basidiomycota</taxon>
        <taxon>Agaricomycotina</taxon>
        <taxon>Tremellomycetes</taxon>
        <taxon>Tremellales</taxon>
        <taxon>Cryptococcaceae</taxon>
        <taxon>Kwoniella</taxon>
    </lineage>
</organism>
<dbReference type="GO" id="GO:0005886">
    <property type="term" value="C:plasma membrane"/>
    <property type="evidence" value="ECO:0007669"/>
    <property type="project" value="TreeGrafter"/>
</dbReference>
<dbReference type="RefSeq" id="XP_066075857.1">
    <property type="nucleotide sequence ID" value="XM_066219760.1"/>
</dbReference>
<dbReference type="GO" id="GO:0006078">
    <property type="term" value="P:(1-&gt;6)-beta-D-glucan biosynthetic process"/>
    <property type="evidence" value="ECO:0007669"/>
    <property type="project" value="TreeGrafter"/>
</dbReference>
<name>A0AAX4JWB9_9TREE</name>
<reference evidence="12 13" key="1">
    <citation type="submission" date="2024-01" db="EMBL/GenBank/DDBJ databases">
        <title>Comparative genomics of Cryptococcus and Kwoniella reveals pathogenesis evolution and contrasting modes of karyotype evolution via chromosome fusion or intercentromeric recombination.</title>
        <authorList>
            <person name="Coelho M.A."/>
            <person name="David-Palma M."/>
            <person name="Shea T."/>
            <person name="Bowers K."/>
            <person name="McGinley-Smith S."/>
            <person name="Mohammad A.W."/>
            <person name="Gnirke A."/>
            <person name="Yurkov A.M."/>
            <person name="Nowrousian M."/>
            <person name="Sun S."/>
            <person name="Cuomo C.A."/>
            <person name="Heitman J."/>
        </authorList>
    </citation>
    <scope>NUCLEOTIDE SEQUENCE [LARGE SCALE GENOMIC DNA]</scope>
    <source>
        <strain evidence="12 13">CBS 6074</strain>
    </source>
</reference>
<feature type="region of interest" description="Disordered" evidence="9">
    <location>
        <begin position="1"/>
        <end position="50"/>
    </location>
</feature>
<evidence type="ECO:0000256" key="1">
    <source>
        <dbReference type="ARBA" id="ARBA00004606"/>
    </source>
</evidence>
<dbReference type="Gene3D" id="2.60.120.200">
    <property type="match status" value="1"/>
</dbReference>
<keyword evidence="5 10" id="KW-1133">Transmembrane helix</keyword>
<evidence type="ECO:0000256" key="7">
    <source>
        <dbReference type="ARBA" id="ARBA00023180"/>
    </source>
</evidence>
<evidence type="ECO:0000313" key="12">
    <source>
        <dbReference type="EMBL" id="WWC89094.1"/>
    </source>
</evidence>
<keyword evidence="6 10" id="KW-0472">Membrane</keyword>
<dbReference type="GO" id="GO:0015926">
    <property type="term" value="F:glucosidase activity"/>
    <property type="evidence" value="ECO:0007669"/>
    <property type="project" value="TreeGrafter"/>
</dbReference>
<dbReference type="InterPro" id="IPR000757">
    <property type="entry name" value="Beta-glucanase-like"/>
</dbReference>
<protein>
    <recommendedName>
        <fullName evidence="11">GH16 domain-containing protein</fullName>
    </recommendedName>
</protein>
<feature type="compositionally biased region" description="Low complexity" evidence="9">
    <location>
        <begin position="20"/>
        <end position="29"/>
    </location>
</feature>
<dbReference type="AlphaFoldDB" id="A0AAX4JWB9"/>
<sequence length="607" mass="67210">MSRSPLLSNAASPGMSARISQSSLNSTSSMLPRNENGYGRDSLSSSKFGPTAQLGSSAITSSYEVESQQLHQRFTHDELQDQDDEMDDHLHTFTAAEQKNIDHNSNFAWNSWRGWANAITLITLAMLAVGLFALYPILDFYLVDDNELGAKTSGYNLGGINSTGQYPSIPNLPKLIDDDTPDDVKTRTGFDGEEWSLVFSDEFNKDGRTFYPGDDPFWTAVDIHYWGTLDFEWLDPSAVTTKDGKLVLAMTQEPIHDLNLKSAQIQSWNQMCFSKNAYVEVSASLPGVSHIGGFWPGIWTMGNLGRPGYGASTEGEYTYDSCDVGTLANQTYANKTGPIATITTGADDGPLSYLPGQRLSACTCPGEDHPGPDVSVGRGVPEIDIVEAQIRIKERHGEVSQSNQVAPFDDFYQYNNASAYVEIHDPDLTIPNTYLGGFTQQAVSHLTLLPDRIYRDQVVGGRSGEFAVFGVEWQAYPEAREKGYIGWVSDNKRSWTMHADVTAENPRTGIGRRIVSEEPMAMIINLHASNGFQFVDWANMIFPNYLYIDYVRVYQRSDGSGSIGCDPPDYPTKDYIARHNDVYTNPNLTTWLGAGKTVPKNRLIDQC</sequence>
<dbReference type="PANTHER" id="PTHR31361:SF15">
    <property type="entry name" value="GH16 DOMAIN-CONTAINING PROTEIN"/>
    <property type="match status" value="1"/>
</dbReference>
<keyword evidence="8" id="KW-0961">Cell wall biogenesis/degradation</keyword>
<keyword evidence="4" id="KW-0735">Signal-anchor</keyword>
<dbReference type="InterPro" id="IPR013320">
    <property type="entry name" value="ConA-like_dom_sf"/>
</dbReference>
<evidence type="ECO:0000256" key="10">
    <source>
        <dbReference type="SAM" id="Phobius"/>
    </source>
</evidence>
<evidence type="ECO:0000256" key="8">
    <source>
        <dbReference type="ARBA" id="ARBA00023316"/>
    </source>
</evidence>
<proteinExistence type="inferred from homology"/>
<dbReference type="InterPro" id="IPR005629">
    <property type="entry name" value="Skn1/Kre6/Sbg1"/>
</dbReference>
<evidence type="ECO:0000256" key="6">
    <source>
        <dbReference type="ARBA" id="ARBA00023136"/>
    </source>
</evidence>
<comment type="subcellular location">
    <subcellularLocation>
        <location evidence="1">Membrane</location>
        <topology evidence="1">Single-pass type II membrane protein</topology>
    </subcellularLocation>
</comment>
<gene>
    <name evidence="12" type="ORF">L201_004012</name>
</gene>
<dbReference type="PANTHER" id="PTHR31361">
    <property type="entry name" value="BETA-GLUCAN SYNTHESIS-ASSOCIATED PROTEIN KRE6-RELATED"/>
    <property type="match status" value="1"/>
</dbReference>